<proteinExistence type="predicted"/>
<feature type="chain" id="PRO_5002045312" evidence="1">
    <location>
        <begin position="25"/>
        <end position="39"/>
    </location>
</feature>
<protein>
    <submittedName>
        <fullName evidence="2">Uncharacterized protein</fullName>
    </submittedName>
</protein>
<organism evidence="2">
    <name type="scientific">Arundo donax</name>
    <name type="common">Giant reed</name>
    <name type="synonym">Donax arundinaceus</name>
    <dbReference type="NCBI Taxonomy" id="35708"/>
    <lineage>
        <taxon>Eukaryota</taxon>
        <taxon>Viridiplantae</taxon>
        <taxon>Streptophyta</taxon>
        <taxon>Embryophyta</taxon>
        <taxon>Tracheophyta</taxon>
        <taxon>Spermatophyta</taxon>
        <taxon>Magnoliopsida</taxon>
        <taxon>Liliopsida</taxon>
        <taxon>Poales</taxon>
        <taxon>Poaceae</taxon>
        <taxon>PACMAD clade</taxon>
        <taxon>Arundinoideae</taxon>
        <taxon>Arundineae</taxon>
        <taxon>Arundo</taxon>
    </lineage>
</organism>
<keyword evidence="1" id="KW-0732">Signal</keyword>
<evidence type="ECO:0000256" key="1">
    <source>
        <dbReference type="SAM" id="SignalP"/>
    </source>
</evidence>
<name>A0A0A9A4X2_ARUDO</name>
<dbReference type="EMBL" id="GBRH01251176">
    <property type="protein sequence ID" value="JAD46719.1"/>
    <property type="molecule type" value="Transcribed_RNA"/>
</dbReference>
<evidence type="ECO:0000313" key="2">
    <source>
        <dbReference type="EMBL" id="JAD46719.1"/>
    </source>
</evidence>
<dbReference type="AlphaFoldDB" id="A0A0A9A4X2"/>
<reference evidence="2" key="1">
    <citation type="submission" date="2014-09" db="EMBL/GenBank/DDBJ databases">
        <authorList>
            <person name="Magalhaes I.L.F."/>
            <person name="Oliveira U."/>
            <person name="Santos F.R."/>
            <person name="Vidigal T.H.D.A."/>
            <person name="Brescovit A.D."/>
            <person name="Santos A.J."/>
        </authorList>
    </citation>
    <scope>NUCLEOTIDE SEQUENCE</scope>
    <source>
        <tissue evidence="2">Shoot tissue taken approximately 20 cm above the soil surface</tissue>
    </source>
</reference>
<feature type="signal peptide" evidence="1">
    <location>
        <begin position="1"/>
        <end position="24"/>
    </location>
</feature>
<accession>A0A0A9A4X2</accession>
<reference evidence="2" key="2">
    <citation type="journal article" date="2015" name="Data Brief">
        <title>Shoot transcriptome of the giant reed, Arundo donax.</title>
        <authorList>
            <person name="Barrero R.A."/>
            <person name="Guerrero F.D."/>
            <person name="Moolhuijzen P."/>
            <person name="Goolsby J.A."/>
            <person name="Tidwell J."/>
            <person name="Bellgard S.E."/>
            <person name="Bellgard M.I."/>
        </authorList>
    </citation>
    <scope>NUCLEOTIDE SEQUENCE</scope>
    <source>
        <tissue evidence="2">Shoot tissue taken approximately 20 cm above the soil surface</tissue>
    </source>
</reference>
<sequence length="39" mass="4140">MAQQKLSVALGLLVFILCASSGHARRVLHDVDGGRDFAS</sequence>